<reference evidence="1" key="1">
    <citation type="submission" date="2018-05" db="EMBL/GenBank/DDBJ databases">
        <authorList>
            <person name="Lanie J.A."/>
            <person name="Ng W.-L."/>
            <person name="Kazmierczak K.M."/>
            <person name="Andrzejewski T.M."/>
            <person name="Davidsen T.M."/>
            <person name="Wayne K.J."/>
            <person name="Tettelin H."/>
            <person name="Glass J.I."/>
            <person name="Rusch D."/>
            <person name="Podicherti R."/>
            <person name="Tsui H.-C.T."/>
            <person name="Winkler M.E."/>
        </authorList>
    </citation>
    <scope>NUCLEOTIDE SEQUENCE</scope>
</reference>
<gene>
    <name evidence="1" type="ORF">METZ01_LOCUS89241</name>
</gene>
<name>A0A381V9P8_9ZZZZ</name>
<evidence type="ECO:0000313" key="1">
    <source>
        <dbReference type="EMBL" id="SVA36387.1"/>
    </source>
</evidence>
<dbReference type="EMBL" id="UINC01008074">
    <property type="protein sequence ID" value="SVA36387.1"/>
    <property type="molecule type" value="Genomic_DNA"/>
</dbReference>
<sequence>MITKDLKIAGQSFHLTLTDHTITQVNSLKSLYSTAYEDPESFEQVSAEISSTIKQISSAVEPEINDENLDELIQEIIKIVDDKAAQIQKQSEEKIKKPSTKKSKK</sequence>
<organism evidence="1">
    <name type="scientific">marine metagenome</name>
    <dbReference type="NCBI Taxonomy" id="408172"/>
    <lineage>
        <taxon>unclassified sequences</taxon>
        <taxon>metagenomes</taxon>
        <taxon>ecological metagenomes</taxon>
    </lineage>
</organism>
<dbReference type="AlphaFoldDB" id="A0A381V9P8"/>
<proteinExistence type="predicted"/>
<accession>A0A381V9P8</accession>
<protein>
    <submittedName>
        <fullName evidence="1">Uncharacterized protein</fullName>
    </submittedName>
</protein>